<dbReference type="EMBL" id="JBBPCO010000011">
    <property type="protein sequence ID" value="MEK8090387.1"/>
    <property type="molecule type" value="Genomic_DNA"/>
</dbReference>
<dbReference type="RefSeq" id="WP_341371442.1">
    <property type="nucleotide sequence ID" value="NZ_JBBPCO010000011.1"/>
</dbReference>
<keyword evidence="3" id="KW-1185">Reference proteome</keyword>
<dbReference type="SMART" id="SM00731">
    <property type="entry name" value="SprT"/>
    <property type="match status" value="1"/>
</dbReference>
<dbReference type="Proteomes" id="UP001446205">
    <property type="component" value="Unassembled WGS sequence"/>
</dbReference>
<proteinExistence type="predicted"/>
<accession>A0ABU9DC00</accession>
<organism evidence="2 3">
    <name type="scientific">Thermithiobacillus plumbiphilus</name>
    <dbReference type="NCBI Taxonomy" id="1729899"/>
    <lineage>
        <taxon>Bacteria</taxon>
        <taxon>Pseudomonadati</taxon>
        <taxon>Pseudomonadota</taxon>
        <taxon>Acidithiobacillia</taxon>
        <taxon>Acidithiobacillales</taxon>
        <taxon>Thermithiobacillaceae</taxon>
        <taxon>Thermithiobacillus</taxon>
    </lineage>
</organism>
<gene>
    <name evidence="2" type="ORF">WOB96_11520</name>
</gene>
<protein>
    <submittedName>
        <fullName evidence="2">SprT-like domain-containing protein</fullName>
    </submittedName>
</protein>
<comment type="caution">
    <text evidence="2">The sequence shown here is derived from an EMBL/GenBank/DDBJ whole genome shotgun (WGS) entry which is preliminary data.</text>
</comment>
<dbReference type="PANTHER" id="PTHR38773">
    <property type="entry name" value="PROTEIN SPRT"/>
    <property type="match status" value="1"/>
</dbReference>
<sequence length="164" mass="19297">MSETLRALPIEQLQSLVEGRVNLLCELHGIRKPLVSYDLRGRAAGQAIWPANRMRLNRALLEGNLSAFLENVIPHELCHLWHRQLGIADRPHGRFWQDLMRRMGAEPSRCHDFKVEEIRRPQRQFQYQCQCSTHLLGARRHNRVLRGEATYQCRRCQSRLVLRN</sequence>
<evidence type="ECO:0000313" key="2">
    <source>
        <dbReference type="EMBL" id="MEK8090387.1"/>
    </source>
</evidence>
<dbReference type="InterPro" id="IPR006640">
    <property type="entry name" value="SprT-like_domain"/>
</dbReference>
<name>A0ABU9DC00_9PROT</name>
<reference evidence="2 3" key="1">
    <citation type="submission" date="2024-04" db="EMBL/GenBank/DDBJ databases">
        <authorList>
            <person name="Abashina T."/>
            <person name="Shaikin A."/>
        </authorList>
    </citation>
    <scope>NUCLEOTIDE SEQUENCE [LARGE SCALE GENOMIC DNA]</scope>
    <source>
        <strain evidence="2 3">AAFK</strain>
    </source>
</reference>
<evidence type="ECO:0000313" key="3">
    <source>
        <dbReference type="Proteomes" id="UP001446205"/>
    </source>
</evidence>
<dbReference type="PANTHER" id="PTHR38773:SF1">
    <property type="entry name" value="PROTEIN SPRT"/>
    <property type="match status" value="1"/>
</dbReference>
<feature type="domain" description="SprT-like" evidence="1">
    <location>
        <begin position="11"/>
        <end position="163"/>
    </location>
</feature>
<evidence type="ECO:0000259" key="1">
    <source>
        <dbReference type="SMART" id="SM00731"/>
    </source>
</evidence>
<dbReference type="Pfam" id="PF10263">
    <property type="entry name" value="SprT-like"/>
    <property type="match status" value="1"/>
</dbReference>